<keyword evidence="2" id="KW-0521">NADP</keyword>
<dbReference type="PANTHER" id="PTHR42901:SF1">
    <property type="entry name" value="ALCOHOL DEHYDROGENASE"/>
    <property type="match status" value="1"/>
</dbReference>
<dbReference type="Pfam" id="PF00106">
    <property type="entry name" value="adh_short"/>
    <property type="match status" value="1"/>
</dbReference>
<dbReference type="PRINTS" id="PR00080">
    <property type="entry name" value="SDRFAMILY"/>
</dbReference>
<dbReference type="AlphaFoldDB" id="A0A2T9XZZ0"/>
<dbReference type="InterPro" id="IPR036291">
    <property type="entry name" value="NAD(P)-bd_dom_sf"/>
</dbReference>
<reference evidence="5 6" key="1">
    <citation type="journal article" date="2018" name="MBio">
        <title>Comparative Genomics Reveals the Core Gene Toolbox for the Fungus-Insect Symbiosis.</title>
        <authorList>
            <person name="Wang Y."/>
            <person name="Stata M."/>
            <person name="Wang W."/>
            <person name="Stajich J.E."/>
            <person name="White M.M."/>
            <person name="Moncalvo J.M."/>
        </authorList>
    </citation>
    <scope>NUCLEOTIDE SEQUENCE [LARGE SCALE GENOMIC DNA]</scope>
    <source>
        <strain evidence="5 6">AUS-77-4</strain>
    </source>
</reference>
<dbReference type="GO" id="GO:0016616">
    <property type="term" value="F:oxidoreductase activity, acting on the CH-OH group of donors, NAD or NADP as acceptor"/>
    <property type="evidence" value="ECO:0007669"/>
    <property type="project" value="UniProtKB-ARBA"/>
</dbReference>
<dbReference type="PROSITE" id="PS00061">
    <property type="entry name" value="ADH_SHORT"/>
    <property type="match status" value="1"/>
</dbReference>
<name>A0A2T9XZZ0_9FUNG</name>
<keyword evidence="3" id="KW-0560">Oxidoreductase</keyword>
<evidence type="ECO:0000256" key="2">
    <source>
        <dbReference type="ARBA" id="ARBA00022857"/>
    </source>
</evidence>
<dbReference type="InterPro" id="IPR020904">
    <property type="entry name" value="Sc_DH/Rdtase_CS"/>
</dbReference>
<dbReference type="EMBL" id="MBFT01001052">
    <property type="protein sequence ID" value="PVU85651.1"/>
    <property type="molecule type" value="Genomic_DNA"/>
</dbReference>
<keyword evidence="6" id="KW-1185">Reference proteome</keyword>
<evidence type="ECO:0000256" key="1">
    <source>
        <dbReference type="ARBA" id="ARBA00006484"/>
    </source>
</evidence>
<dbReference type="PRINTS" id="PR00081">
    <property type="entry name" value="GDHRDH"/>
</dbReference>
<comment type="caution">
    <text evidence="5">The sequence shown here is derived from an EMBL/GenBank/DDBJ whole genome shotgun (WGS) entry which is preliminary data.</text>
</comment>
<comment type="similarity">
    <text evidence="1 4">Belongs to the short-chain dehydrogenases/reductases (SDR) family.</text>
</comment>
<organism evidence="5 6">
    <name type="scientific">Furculomyces boomerangus</name>
    <dbReference type="NCBI Taxonomy" id="61424"/>
    <lineage>
        <taxon>Eukaryota</taxon>
        <taxon>Fungi</taxon>
        <taxon>Fungi incertae sedis</taxon>
        <taxon>Zoopagomycota</taxon>
        <taxon>Kickxellomycotina</taxon>
        <taxon>Harpellomycetes</taxon>
        <taxon>Harpellales</taxon>
        <taxon>Harpellaceae</taxon>
        <taxon>Furculomyces</taxon>
    </lineage>
</organism>
<evidence type="ECO:0000313" key="6">
    <source>
        <dbReference type="Proteomes" id="UP000245699"/>
    </source>
</evidence>
<dbReference type="InterPro" id="IPR002347">
    <property type="entry name" value="SDR_fam"/>
</dbReference>
<protein>
    <submittedName>
        <fullName evidence="5">Uncharacterized protein</fullName>
    </submittedName>
</protein>
<proteinExistence type="inferred from homology"/>
<evidence type="ECO:0000256" key="4">
    <source>
        <dbReference type="RuleBase" id="RU000363"/>
    </source>
</evidence>
<accession>A0A2T9XZZ0</accession>
<dbReference type="Proteomes" id="UP000245699">
    <property type="component" value="Unassembled WGS sequence"/>
</dbReference>
<evidence type="ECO:0000313" key="5">
    <source>
        <dbReference type="EMBL" id="PVU85651.1"/>
    </source>
</evidence>
<gene>
    <name evidence="5" type="ORF">BB559_006890</name>
</gene>
<dbReference type="STRING" id="61424.A0A2T9XZZ0"/>
<dbReference type="SUPFAM" id="SSF51735">
    <property type="entry name" value="NAD(P)-binding Rossmann-fold domains"/>
    <property type="match status" value="1"/>
</dbReference>
<dbReference type="PANTHER" id="PTHR42901">
    <property type="entry name" value="ALCOHOL DEHYDROGENASE"/>
    <property type="match status" value="1"/>
</dbReference>
<dbReference type="Gene3D" id="3.40.50.720">
    <property type="entry name" value="NAD(P)-binding Rossmann-like Domain"/>
    <property type="match status" value="1"/>
</dbReference>
<dbReference type="FunFam" id="3.40.50.720:FF:000047">
    <property type="entry name" value="NADP-dependent L-serine/L-allo-threonine dehydrogenase"/>
    <property type="match status" value="1"/>
</dbReference>
<dbReference type="OrthoDB" id="1274115at2759"/>
<sequence>MFERLAGKNTIITGASSGFGWSTALLFAKYGSNLILTARRENLLQELRNEISKINPEIKVYTMKLDVSDHAAIKEEFKKLPGWASKIDILINNAGLGLGSDPVKDVPESTIDIMLNTNVKGLIWMTQQVLPQMIKANEGQIINVGSISGFLAYPNNGVYSATKHAVHAITDALRMETLATNIKVSEVMPGLAKTDFLVVKFGGDEAKTDSSFAGYPALSSEDVAEVIAFTASTKSRSVVSSVTVMPIGQASSIVIRRNPQ</sequence>
<evidence type="ECO:0000256" key="3">
    <source>
        <dbReference type="ARBA" id="ARBA00023002"/>
    </source>
</evidence>